<evidence type="ECO:0000313" key="3">
    <source>
        <dbReference type="Proteomes" id="UP000218231"/>
    </source>
</evidence>
<protein>
    <recommendedName>
        <fullName evidence="4">MD-2-related lipid-recognition domain-containing protein</fullName>
    </recommendedName>
</protein>
<organism evidence="2 3">
    <name type="scientific">Diploscapter pachys</name>
    <dbReference type="NCBI Taxonomy" id="2018661"/>
    <lineage>
        <taxon>Eukaryota</taxon>
        <taxon>Metazoa</taxon>
        <taxon>Ecdysozoa</taxon>
        <taxon>Nematoda</taxon>
        <taxon>Chromadorea</taxon>
        <taxon>Rhabditida</taxon>
        <taxon>Rhabditina</taxon>
        <taxon>Rhabditomorpha</taxon>
        <taxon>Rhabditoidea</taxon>
        <taxon>Rhabditidae</taxon>
        <taxon>Diploscapter</taxon>
    </lineage>
</organism>
<gene>
    <name evidence="2" type="ORF">WR25_00631</name>
</gene>
<dbReference type="AlphaFoldDB" id="A0A2A2L758"/>
<evidence type="ECO:0000256" key="1">
    <source>
        <dbReference type="SAM" id="SignalP"/>
    </source>
</evidence>
<dbReference type="OrthoDB" id="5856944at2759"/>
<keyword evidence="1" id="KW-0732">Signal</keyword>
<name>A0A2A2L758_9BILA</name>
<accession>A0A2A2L758</accession>
<dbReference type="EMBL" id="LIAE01007095">
    <property type="protein sequence ID" value="PAV81994.1"/>
    <property type="molecule type" value="Genomic_DNA"/>
</dbReference>
<dbReference type="PANTHER" id="PTHR35573">
    <property type="entry name" value="PROTEIN CBG22129"/>
    <property type="match status" value="1"/>
</dbReference>
<dbReference type="Proteomes" id="UP000218231">
    <property type="component" value="Unassembled WGS sequence"/>
</dbReference>
<evidence type="ECO:0008006" key="4">
    <source>
        <dbReference type="Google" id="ProtNLM"/>
    </source>
</evidence>
<dbReference type="PANTHER" id="PTHR35573:SF4">
    <property type="entry name" value="ML DOMAIN-CONTAINING PROTEIN"/>
    <property type="match status" value="1"/>
</dbReference>
<reference evidence="2 3" key="1">
    <citation type="journal article" date="2017" name="Curr. Biol.">
        <title>Genome architecture and evolution of a unichromosomal asexual nematode.</title>
        <authorList>
            <person name="Fradin H."/>
            <person name="Zegar C."/>
            <person name="Gutwein M."/>
            <person name="Lucas J."/>
            <person name="Kovtun M."/>
            <person name="Corcoran D."/>
            <person name="Baugh L.R."/>
            <person name="Kiontke K."/>
            <person name="Gunsalus K."/>
            <person name="Fitch D.H."/>
            <person name="Piano F."/>
        </authorList>
    </citation>
    <scope>NUCLEOTIDE SEQUENCE [LARGE SCALE GENOMIC DNA]</scope>
    <source>
        <strain evidence="2">PF1309</strain>
    </source>
</reference>
<feature type="signal peptide" evidence="1">
    <location>
        <begin position="1"/>
        <end position="17"/>
    </location>
</feature>
<evidence type="ECO:0000313" key="2">
    <source>
        <dbReference type="EMBL" id="PAV81994.1"/>
    </source>
</evidence>
<proteinExistence type="predicted"/>
<feature type="chain" id="PRO_5013240150" description="MD-2-related lipid-recognition domain-containing protein" evidence="1">
    <location>
        <begin position="18"/>
        <end position="185"/>
    </location>
</feature>
<keyword evidence="3" id="KW-1185">Reference proteome</keyword>
<dbReference type="PROSITE" id="PS51257">
    <property type="entry name" value="PROKAR_LIPOPROTEIN"/>
    <property type="match status" value="1"/>
</dbReference>
<comment type="caution">
    <text evidence="2">The sequence shown here is derived from an EMBL/GenBank/DDBJ whole genome shotgun (WGS) entry which is preliminary data.</text>
</comment>
<sequence length="185" mass="20702">MLRQLIIASGLVAFASAACSQIPNNTDKAMHWWQCDSGASATFYNATPYDQTGNNYEYPIHLSKPIVVKTDLDNHGHVYSDPNLLSTVNLWSWSDQCTWSSVPTLGLLKNLNACENGVPCPVKTGRQILPVTLDFTKYNAIIKMLKDNEPYQLEYILNDKTSGDSSCLMSQVNFFIIFQNLCILI</sequence>